<feature type="transmembrane region" description="Helical" evidence="1">
    <location>
        <begin position="6"/>
        <end position="27"/>
    </location>
</feature>
<keyword evidence="1" id="KW-1133">Transmembrane helix</keyword>
<evidence type="ECO:0000313" key="3">
    <source>
        <dbReference type="EMBL" id="VAW80055.1"/>
    </source>
</evidence>
<dbReference type="AlphaFoldDB" id="A0A3B0YGN8"/>
<keyword evidence="1" id="KW-0472">Membrane</keyword>
<name>A0A3B0YGN8_9ZZZZ</name>
<accession>A0A3B0YGN8</accession>
<reference evidence="3" key="1">
    <citation type="submission" date="2018-06" db="EMBL/GenBank/DDBJ databases">
        <authorList>
            <person name="Zhirakovskaya E."/>
        </authorList>
    </citation>
    <scope>NUCLEOTIDE SEQUENCE</scope>
</reference>
<dbReference type="Pfam" id="PF14258">
    <property type="entry name" value="DUF4350"/>
    <property type="match status" value="1"/>
</dbReference>
<proteinExistence type="predicted"/>
<keyword evidence="1" id="KW-0812">Transmembrane</keyword>
<organism evidence="3">
    <name type="scientific">hydrothermal vent metagenome</name>
    <dbReference type="NCBI Taxonomy" id="652676"/>
    <lineage>
        <taxon>unclassified sequences</taxon>
        <taxon>metagenomes</taxon>
        <taxon>ecological metagenomes</taxon>
    </lineage>
</organism>
<evidence type="ECO:0000259" key="2">
    <source>
        <dbReference type="Pfam" id="PF14258"/>
    </source>
</evidence>
<gene>
    <name evidence="3" type="ORF">MNBD_GAMMA12-3262</name>
</gene>
<feature type="transmembrane region" description="Helical" evidence="1">
    <location>
        <begin position="247"/>
        <end position="264"/>
    </location>
</feature>
<evidence type="ECO:0000256" key="1">
    <source>
        <dbReference type="SAM" id="Phobius"/>
    </source>
</evidence>
<protein>
    <recommendedName>
        <fullName evidence="2">DUF4350 domain-containing protein</fullName>
    </recommendedName>
</protein>
<dbReference type="InterPro" id="IPR025646">
    <property type="entry name" value="DUF4350"/>
</dbReference>
<dbReference type="EMBL" id="UOFL01000186">
    <property type="protein sequence ID" value="VAW80055.1"/>
    <property type="molecule type" value="Genomic_DNA"/>
</dbReference>
<sequence>MVRKLVFLFIFTIFIAGLWVFIPEYFGGTNSRLKTKKVYVGYRGYAAQNNLLAAHRYLELLGEKVHSQYLLSGVLSRAGQYDFIMLSKHGRNLPRIQTIDLLAWVKKGGRLTIGPQVDNEKGRHNSLLKELNVIQSSSRDDAEGQFKFFGGARMLNINFKQAVRFIYKGARPSETISDSKGVLAIRIQYGDGSVILYGDFSIFSNARIASKDHAALLSDTTQFPKPATVWFIYGSGQASLLQLVWKYLWMFLLSLAAIFVVWIWRASHRFGPLLARTTLNRRSLLEHIHAVASLQWNNNGRENLLSASRRAMQQRIESRHPEWLQLSDVDFLSRLSQSSGLSEAVTDYAIKAKNIKSEYDFLTIIQSLNTIRNSL</sequence>
<feature type="domain" description="DUF4350" evidence="2">
    <location>
        <begin position="87"/>
        <end position="218"/>
    </location>
</feature>